<keyword evidence="2" id="KW-1185">Reference proteome</keyword>
<organism evidence="1 2">
    <name type="scientific">Streptomyces pathocidini</name>
    <dbReference type="NCBI Taxonomy" id="1650571"/>
    <lineage>
        <taxon>Bacteria</taxon>
        <taxon>Bacillati</taxon>
        <taxon>Actinomycetota</taxon>
        <taxon>Actinomycetes</taxon>
        <taxon>Kitasatosporales</taxon>
        <taxon>Streptomycetaceae</taxon>
        <taxon>Streptomyces</taxon>
    </lineage>
</organism>
<accession>A0ABW7UY03</accession>
<sequence>MTVRRVLAKQHIVEQVEGQDRTFYRLLHAHCRRRNLARTVVHQP</sequence>
<name>A0ABW7UY03_9ACTN</name>
<protein>
    <submittedName>
        <fullName evidence="1">Uncharacterized protein</fullName>
    </submittedName>
</protein>
<reference evidence="1 2" key="1">
    <citation type="submission" date="2024-10" db="EMBL/GenBank/DDBJ databases">
        <title>The Natural Products Discovery Center: Release of the First 8490 Sequenced Strains for Exploring Actinobacteria Biosynthetic Diversity.</title>
        <authorList>
            <person name="Kalkreuter E."/>
            <person name="Kautsar S.A."/>
            <person name="Yang D."/>
            <person name="Bader C.D."/>
            <person name="Teijaro C.N."/>
            <person name="Fluegel L."/>
            <person name="Davis C.M."/>
            <person name="Simpson J.R."/>
            <person name="Lauterbach L."/>
            <person name="Steele A.D."/>
            <person name="Gui C."/>
            <person name="Meng S."/>
            <person name="Li G."/>
            <person name="Viehrig K."/>
            <person name="Ye F."/>
            <person name="Su P."/>
            <person name="Kiefer A.F."/>
            <person name="Nichols A."/>
            <person name="Cepeda A.J."/>
            <person name="Yan W."/>
            <person name="Fan B."/>
            <person name="Jiang Y."/>
            <person name="Adhikari A."/>
            <person name="Zheng C.-J."/>
            <person name="Schuster L."/>
            <person name="Cowan T.M."/>
            <person name="Smanski M.J."/>
            <person name="Chevrette M.G."/>
            <person name="De Carvalho L.P.S."/>
            <person name="Shen B."/>
        </authorList>
    </citation>
    <scope>NUCLEOTIDE SEQUENCE [LARGE SCALE GENOMIC DNA]</scope>
    <source>
        <strain evidence="1 2">NPDC020327</strain>
    </source>
</reference>
<gene>
    <name evidence="1" type="ORF">ACH429_25780</name>
</gene>
<proteinExistence type="predicted"/>
<dbReference type="EMBL" id="JBIRWE010000023">
    <property type="protein sequence ID" value="MFI1967479.1"/>
    <property type="molecule type" value="Genomic_DNA"/>
</dbReference>
<dbReference type="RefSeq" id="WP_398719704.1">
    <property type="nucleotide sequence ID" value="NZ_JBIRWE010000023.1"/>
</dbReference>
<comment type="caution">
    <text evidence="1">The sequence shown here is derived from an EMBL/GenBank/DDBJ whole genome shotgun (WGS) entry which is preliminary data.</text>
</comment>
<dbReference type="Proteomes" id="UP001611548">
    <property type="component" value="Unassembled WGS sequence"/>
</dbReference>
<evidence type="ECO:0000313" key="1">
    <source>
        <dbReference type="EMBL" id="MFI1967479.1"/>
    </source>
</evidence>
<evidence type="ECO:0000313" key="2">
    <source>
        <dbReference type="Proteomes" id="UP001611548"/>
    </source>
</evidence>